<gene>
    <name evidence="15" type="ORF">MNBD_ALPHA01-1397</name>
</gene>
<name>A0A3B0SVJ9_9ZZZZ</name>
<dbReference type="UniPathway" id="UPA00048">
    <property type="reaction ID" value="UER00071"/>
</dbReference>
<dbReference type="PRINTS" id="PR00415">
    <property type="entry name" value="ACONITASE"/>
</dbReference>
<evidence type="ECO:0000256" key="13">
    <source>
        <dbReference type="ARBA" id="ARBA00023304"/>
    </source>
</evidence>
<evidence type="ECO:0000313" key="15">
    <source>
        <dbReference type="EMBL" id="VAW04419.1"/>
    </source>
</evidence>
<keyword evidence="10" id="KW-0408">Iron</keyword>
<evidence type="ECO:0000256" key="8">
    <source>
        <dbReference type="ARBA" id="ARBA00022605"/>
    </source>
</evidence>
<dbReference type="NCBIfam" id="TIGR00170">
    <property type="entry name" value="leuC"/>
    <property type="match status" value="1"/>
</dbReference>
<keyword evidence="13" id="KW-0100">Branched-chain amino acid biosynthesis</keyword>
<dbReference type="EC" id="4.2.1.33" evidence="5"/>
<proteinExistence type="predicted"/>
<keyword evidence="11" id="KW-0411">Iron-sulfur</keyword>
<dbReference type="InterPro" id="IPR018136">
    <property type="entry name" value="Aconitase_4Fe-4S_BS"/>
</dbReference>
<evidence type="ECO:0000256" key="3">
    <source>
        <dbReference type="ARBA" id="ARBA00002695"/>
    </source>
</evidence>
<evidence type="ECO:0000256" key="1">
    <source>
        <dbReference type="ARBA" id="ARBA00000491"/>
    </source>
</evidence>
<keyword evidence="6" id="KW-0432">Leucine biosynthesis</keyword>
<comment type="catalytic activity">
    <reaction evidence="1">
        <text>(2R,3S)-3-isopropylmalate = (2S)-2-isopropylmalate</text>
        <dbReference type="Rhea" id="RHEA:32287"/>
        <dbReference type="ChEBI" id="CHEBI:1178"/>
        <dbReference type="ChEBI" id="CHEBI:35121"/>
        <dbReference type="EC" id="4.2.1.33"/>
    </reaction>
</comment>
<dbReference type="SUPFAM" id="SSF53732">
    <property type="entry name" value="Aconitase iron-sulfur domain"/>
    <property type="match status" value="1"/>
</dbReference>
<comment type="cofactor">
    <cofactor evidence="2">
        <name>[4Fe-4S] cluster</name>
        <dbReference type="ChEBI" id="CHEBI:49883"/>
    </cofactor>
</comment>
<dbReference type="GO" id="GO:0051539">
    <property type="term" value="F:4 iron, 4 sulfur cluster binding"/>
    <property type="evidence" value="ECO:0007669"/>
    <property type="project" value="UniProtKB-KW"/>
</dbReference>
<comment type="function">
    <text evidence="3">Catalyzes the isomerization between 2-isopropylmalate and 3-isopropylmalate, via the formation of 2-isopropylmaleate.</text>
</comment>
<evidence type="ECO:0000256" key="5">
    <source>
        <dbReference type="ARBA" id="ARBA00011998"/>
    </source>
</evidence>
<reference evidence="15" key="1">
    <citation type="submission" date="2018-06" db="EMBL/GenBank/DDBJ databases">
        <authorList>
            <person name="Zhirakovskaya E."/>
        </authorList>
    </citation>
    <scope>NUCLEOTIDE SEQUENCE</scope>
</reference>
<feature type="domain" description="Aconitase/3-isopropylmalate dehydratase large subunit alpha/beta/alpha" evidence="14">
    <location>
        <begin position="8"/>
        <end position="459"/>
    </location>
</feature>
<dbReference type="PANTHER" id="PTHR43822:SF9">
    <property type="entry name" value="3-ISOPROPYLMALATE DEHYDRATASE"/>
    <property type="match status" value="1"/>
</dbReference>
<evidence type="ECO:0000256" key="4">
    <source>
        <dbReference type="ARBA" id="ARBA00004729"/>
    </source>
</evidence>
<keyword evidence="8" id="KW-0028">Amino-acid biosynthesis</keyword>
<evidence type="ECO:0000256" key="7">
    <source>
        <dbReference type="ARBA" id="ARBA00022485"/>
    </source>
</evidence>
<evidence type="ECO:0000259" key="14">
    <source>
        <dbReference type="Pfam" id="PF00330"/>
    </source>
</evidence>
<dbReference type="PANTHER" id="PTHR43822">
    <property type="entry name" value="HOMOACONITASE, MITOCHONDRIAL-RELATED"/>
    <property type="match status" value="1"/>
</dbReference>
<dbReference type="EMBL" id="UOEJ01000190">
    <property type="protein sequence ID" value="VAW04419.1"/>
    <property type="molecule type" value="Genomic_DNA"/>
</dbReference>
<dbReference type="Gene3D" id="3.30.499.10">
    <property type="entry name" value="Aconitase, domain 3"/>
    <property type="match status" value="2"/>
</dbReference>
<dbReference type="InterPro" id="IPR050067">
    <property type="entry name" value="IPM_dehydratase_rel_enz"/>
</dbReference>
<dbReference type="Pfam" id="PF00330">
    <property type="entry name" value="Aconitase"/>
    <property type="match status" value="1"/>
</dbReference>
<dbReference type="InterPro" id="IPR036008">
    <property type="entry name" value="Aconitase_4Fe-4S_dom"/>
</dbReference>
<dbReference type="InterPro" id="IPR001030">
    <property type="entry name" value="Acoase/IPM_deHydtase_lsu_aba"/>
</dbReference>
<dbReference type="PROSITE" id="PS00450">
    <property type="entry name" value="ACONITASE_1"/>
    <property type="match status" value="1"/>
</dbReference>
<dbReference type="GO" id="GO:0046872">
    <property type="term" value="F:metal ion binding"/>
    <property type="evidence" value="ECO:0007669"/>
    <property type="project" value="UniProtKB-KW"/>
</dbReference>
<evidence type="ECO:0000256" key="11">
    <source>
        <dbReference type="ARBA" id="ARBA00023014"/>
    </source>
</evidence>
<dbReference type="InterPro" id="IPR004430">
    <property type="entry name" value="3-IsopropMal_deHydase_lsu"/>
</dbReference>
<evidence type="ECO:0000256" key="6">
    <source>
        <dbReference type="ARBA" id="ARBA00022430"/>
    </source>
</evidence>
<dbReference type="NCBIfam" id="NF004016">
    <property type="entry name" value="PRK05478.1"/>
    <property type="match status" value="1"/>
</dbReference>
<dbReference type="AlphaFoldDB" id="A0A3B0SVJ9"/>
<sequence length="481" mass="52175">MPPMTLFEKLWDCHVVSRLGQDAALIYIDRIFLHERTGSIALKGLEEKQRPIRHPENIFCTIDHIVDTLPGRGDDTLMPGGRDFIRTTRKSAMAAGITLFDIDDGRQGIIHVISPELGIVLPGLSLICPDSHTCTQGAFGALAFGVGSTEAEQAMATSVLRVERPKTMRVSFNGPLAPDVTAKDMILHLIGEYTAAGGNGHVVEFSGDVVAGLDMEGRMTLCNMAVEFGAFTGIIAPDQKTFDYLAGRDFAPKGEDWHNALKDWRKLKSDDGASFDREITITASDIRPMVTWGTSPGQVMAMGGVVPDPAEITDQHQRAAAEKALSYMAVEPGSRITDLSIDGAFIGSCTNSRLSDLRKAARILKGRQVAPGVRAICVPGSSRVKRQAEDEGLDQIFRAAGFEWRESGCSMCFYAGGESFGFQQRVVTSTNRNFESRQGPKVRSHLASPEIVAASAIMGRIASPQEITEQGIAEEDGYDRL</sequence>
<accession>A0A3B0SVJ9</accession>
<comment type="pathway">
    <text evidence="4">Amino-acid biosynthesis; L-leucine biosynthesis; L-leucine from 3-methyl-2-oxobutanoate: step 2/4.</text>
</comment>
<evidence type="ECO:0000256" key="9">
    <source>
        <dbReference type="ARBA" id="ARBA00022723"/>
    </source>
</evidence>
<dbReference type="GO" id="GO:0003861">
    <property type="term" value="F:3-isopropylmalate dehydratase activity"/>
    <property type="evidence" value="ECO:0007669"/>
    <property type="project" value="UniProtKB-EC"/>
</dbReference>
<protein>
    <recommendedName>
        <fullName evidence="5">3-isopropylmalate dehydratase</fullName>
        <ecNumber evidence="5">4.2.1.33</ecNumber>
    </recommendedName>
</protein>
<keyword evidence="9" id="KW-0479">Metal-binding</keyword>
<keyword evidence="12 15" id="KW-0456">Lyase</keyword>
<organism evidence="15">
    <name type="scientific">hydrothermal vent metagenome</name>
    <dbReference type="NCBI Taxonomy" id="652676"/>
    <lineage>
        <taxon>unclassified sequences</taxon>
        <taxon>metagenomes</taxon>
        <taxon>ecological metagenomes</taxon>
    </lineage>
</organism>
<evidence type="ECO:0000256" key="2">
    <source>
        <dbReference type="ARBA" id="ARBA00001966"/>
    </source>
</evidence>
<dbReference type="NCBIfam" id="NF009116">
    <property type="entry name" value="PRK12466.1"/>
    <property type="match status" value="1"/>
</dbReference>
<dbReference type="InterPro" id="IPR015931">
    <property type="entry name" value="Acnase/IPM_dHydase_lsu_aba_1/3"/>
</dbReference>
<evidence type="ECO:0000256" key="12">
    <source>
        <dbReference type="ARBA" id="ARBA00023239"/>
    </source>
</evidence>
<dbReference type="GO" id="GO:0009098">
    <property type="term" value="P:L-leucine biosynthetic process"/>
    <property type="evidence" value="ECO:0007669"/>
    <property type="project" value="UniProtKB-UniPathway"/>
</dbReference>
<evidence type="ECO:0000256" key="10">
    <source>
        <dbReference type="ARBA" id="ARBA00023004"/>
    </source>
</evidence>
<keyword evidence="7" id="KW-0004">4Fe-4S</keyword>